<protein>
    <submittedName>
        <fullName evidence="2">Regulatory protein MarR</fullName>
    </submittedName>
</protein>
<dbReference type="SUPFAM" id="SSF46785">
    <property type="entry name" value="Winged helix' DNA-binding domain"/>
    <property type="match status" value="1"/>
</dbReference>
<organism evidence="2 3">
    <name type="scientific">Rubinisphaera brasiliensis (strain ATCC 49424 / DSM 5305 / JCM 21570 / IAM 15109 / NBRC 103401 / IFAM 1448)</name>
    <name type="common">Planctomyces brasiliensis</name>
    <dbReference type="NCBI Taxonomy" id="756272"/>
    <lineage>
        <taxon>Bacteria</taxon>
        <taxon>Pseudomonadati</taxon>
        <taxon>Planctomycetota</taxon>
        <taxon>Planctomycetia</taxon>
        <taxon>Planctomycetales</taxon>
        <taxon>Planctomycetaceae</taxon>
        <taxon>Rubinisphaera</taxon>
    </lineage>
</organism>
<dbReference type="eggNOG" id="COG1846">
    <property type="taxonomic scope" value="Bacteria"/>
</dbReference>
<dbReference type="InterPro" id="IPR036388">
    <property type="entry name" value="WH-like_DNA-bd_sf"/>
</dbReference>
<dbReference type="GO" id="GO:0003700">
    <property type="term" value="F:DNA-binding transcription factor activity"/>
    <property type="evidence" value="ECO:0007669"/>
    <property type="project" value="InterPro"/>
</dbReference>
<evidence type="ECO:0000313" key="3">
    <source>
        <dbReference type="Proteomes" id="UP000006860"/>
    </source>
</evidence>
<evidence type="ECO:0000313" key="2">
    <source>
        <dbReference type="EMBL" id="ADY58979.1"/>
    </source>
</evidence>
<dbReference type="SMART" id="SM00347">
    <property type="entry name" value="HTH_MARR"/>
    <property type="match status" value="1"/>
</dbReference>
<dbReference type="PANTHER" id="PTHR33164:SF105">
    <property type="entry name" value="TRANSCRIPTIONAL REPRESSOR PROTEIN-RELATED"/>
    <property type="match status" value="1"/>
</dbReference>
<dbReference type="Gene3D" id="1.10.10.10">
    <property type="entry name" value="Winged helix-like DNA-binding domain superfamily/Winged helix DNA-binding domain"/>
    <property type="match status" value="1"/>
</dbReference>
<dbReference type="Pfam" id="PF01047">
    <property type="entry name" value="MarR"/>
    <property type="match status" value="1"/>
</dbReference>
<dbReference type="OrthoDB" id="165131at2"/>
<feature type="domain" description="HTH marR-type" evidence="1">
    <location>
        <begin position="16"/>
        <end position="150"/>
    </location>
</feature>
<sequence length="150" mass="17187">MIIVAYKTNMSEFPELPCFCGSLRRVERLLTRHYEEHVRPSGVSMGQLSLLMIVDKAGPISQQRLGDMLAMDKATLSRNLRAMLDQNFLEANPGDDRRTKQITITPAGREKKEEAAPLWQAAQEELKTQLGDDFTRFLDQLNELPERIKR</sequence>
<reference evidence="3" key="1">
    <citation type="submission" date="2011-02" db="EMBL/GenBank/DDBJ databases">
        <title>The complete genome of Planctomyces brasiliensis DSM 5305.</title>
        <authorList>
            <person name="Lucas S."/>
            <person name="Copeland A."/>
            <person name="Lapidus A."/>
            <person name="Bruce D."/>
            <person name="Goodwin L."/>
            <person name="Pitluck S."/>
            <person name="Kyrpides N."/>
            <person name="Mavromatis K."/>
            <person name="Pagani I."/>
            <person name="Ivanova N."/>
            <person name="Ovchinnikova G."/>
            <person name="Lu M."/>
            <person name="Detter J.C."/>
            <person name="Han C."/>
            <person name="Land M."/>
            <person name="Hauser L."/>
            <person name="Markowitz V."/>
            <person name="Cheng J.-F."/>
            <person name="Hugenholtz P."/>
            <person name="Woyke T."/>
            <person name="Wu D."/>
            <person name="Tindall B."/>
            <person name="Pomrenke H.G."/>
            <person name="Brambilla E."/>
            <person name="Klenk H.-P."/>
            <person name="Eisen J.A."/>
        </authorList>
    </citation>
    <scope>NUCLEOTIDE SEQUENCE [LARGE SCALE GENOMIC DNA]</scope>
    <source>
        <strain evidence="3">ATCC 49424 / DSM 5305 / JCM 21570 / NBRC 103401 / IFAM 1448</strain>
    </source>
</reference>
<dbReference type="InterPro" id="IPR039422">
    <property type="entry name" value="MarR/SlyA-like"/>
</dbReference>
<gene>
    <name evidence="2" type="ordered locus">Plabr_1367</name>
</gene>
<dbReference type="EMBL" id="CP002546">
    <property type="protein sequence ID" value="ADY58979.1"/>
    <property type="molecule type" value="Genomic_DNA"/>
</dbReference>
<dbReference type="AlphaFoldDB" id="F0SPM0"/>
<dbReference type="HOGENOM" id="CLU_083287_35_1_0"/>
<dbReference type="KEGG" id="pbs:Plabr_1367"/>
<dbReference type="GO" id="GO:0006950">
    <property type="term" value="P:response to stress"/>
    <property type="evidence" value="ECO:0007669"/>
    <property type="project" value="TreeGrafter"/>
</dbReference>
<dbReference type="InterPro" id="IPR000835">
    <property type="entry name" value="HTH_MarR-typ"/>
</dbReference>
<proteinExistence type="predicted"/>
<accession>F0SPM0</accession>
<dbReference type="PANTHER" id="PTHR33164">
    <property type="entry name" value="TRANSCRIPTIONAL REGULATOR, MARR FAMILY"/>
    <property type="match status" value="1"/>
</dbReference>
<evidence type="ECO:0000259" key="1">
    <source>
        <dbReference type="PROSITE" id="PS50995"/>
    </source>
</evidence>
<dbReference type="STRING" id="756272.Plabr_1367"/>
<dbReference type="PROSITE" id="PS50995">
    <property type="entry name" value="HTH_MARR_2"/>
    <property type="match status" value="1"/>
</dbReference>
<keyword evidence="3" id="KW-1185">Reference proteome</keyword>
<dbReference type="InterPro" id="IPR036390">
    <property type="entry name" value="WH_DNA-bd_sf"/>
</dbReference>
<name>F0SPM0_RUBBR</name>
<dbReference type="Proteomes" id="UP000006860">
    <property type="component" value="Chromosome"/>
</dbReference>